<dbReference type="PANTHER" id="PTHR40398:SF1">
    <property type="entry name" value="PTS SYSTEM GLUCITOL_SORBITOL-SPECIFIC EIIA COMPONENT"/>
    <property type="match status" value="1"/>
</dbReference>
<dbReference type="PANTHER" id="PTHR40398">
    <property type="entry name" value="PTS SYSTEM GLUCITOL/SORBITOL-SPECIFIC EIIA COMPONENT"/>
    <property type="match status" value="1"/>
</dbReference>
<dbReference type="GO" id="GO:0005737">
    <property type="term" value="C:cytoplasm"/>
    <property type="evidence" value="ECO:0007669"/>
    <property type="project" value="InterPro"/>
</dbReference>
<dbReference type="PROSITE" id="PS51097">
    <property type="entry name" value="PTS_EIIA_TYPE_5"/>
    <property type="match status" value="1"/>
</dbReference>
<feature type="modified residue" description="Phosphohistidine; by HPr" evidence="1">
    <location>
        <position position="44"/>
    </location>
</feature>
<dbReference type="InterPro" id="IPR036665">
    <property type="entry name" value="PTS_IIA_glucitol/sorbitol_sf"/>
</dbReference>
<organism evidence="2 3">
    <name type="scientific">Gibbsiella quercinecans</name>
    <dbReference type="NCBI Taxonomy" id="929813"/>
    <lineage>
        <taxon>Bacteria</taxon>
        <taxon>Pseudomonadati</taxon>
        <taxon>Pseudomonadota</taxon>
        <taxon>Gammaproteobacteria</taxon>
        <taxon>Enterobacterales</taxon>
        <taxon>Yersiniaceae</taxon>
        <taxon>Gibbsiella</taxon>
    </lineage>
</organism>
<dbReference type="Pfam" id="PF03829">
    <property type="entry name" value="PTSIIA_gutA"/>
    <property type="match status" value="1"/>
</dbReference>
<dbReference type="InterPro" id="IPR004716">
    <property type="entry name" value="PTS_IIA_glucitol/sorbitol-sp"/>
</dbReference>
<keyword evidence="3" id="KW-1185">Reference proteome</keyword>
<dbReference type="Gene3D" id="2.40.33.40">
    <property type="entry name" value="Phosphotransferase system, glucitol/sorbitol-specific IIA component"/>
    <property type="match status" value="1"/>
</dbReference>
<proteinExistence type="predicted"/>
<accession>A0A250B4N2</accession>
<name>A0A250B4N2_9GAMM</name>
<sequence length="124" mass="13565">MPQLLYYLQISSVGKYVANYLQENKLILFAEPVPADIAMYCATHHRGELLAELNPGQVMKTNEVIYPITAVGDVATVNLKQLGHITLSFDAAVAPELPGTVHLSGIPPRDIQVGDRISFYDAVN</sequence>
<dbReference type="EMBL" id="CP014136">
    <property type="protein sequence ID" value="ATA21208.1"/>
    <property type="molecule type" value="Genomic_DNA"/>
</dbReference>
<reference evidence="2 3" key="1">
    <citation type="submission" date="2016-01" db="EMBL/GenBank/DDBJ databases">
        <authorList>
            <person name="Oliw E.H."/>
        </authorList>
    </citation>
    <scope>NUCLEOTIDE SEQUENCE [LARGE SCALE GENOMIC DNA]</scope>
    <source>
        <strain evidence="2 3">FRB97</strain>
    </source>
</reference>
<dbReference type="GO" id="GO:0016301">
    <property type="term" value="F:kinase activity"/>
    <property type="evidence" value="ECO:0007669"/>
    <property type="project" value="TreeGrafter"/>
</dbReference>
<evidence type="ECO:0000313" key="3">
    <source>
        <dbReference type="Proteomes" id="UP000217182"/>
    </source>
</evidence>
<dbReference type="GO" id="GO:0008982">
    <property type="term" value="F:protein-N(PI)-phosphohistidine-sugar phosphotransferase activity"/>
    <property type="evidence" value="ECO:0007669"/>
    <property type="project" value="InterPro"/>
</dbReference>
<gene>
    <name evidence="2" type="ORF">AWC35_18675</name>
</gene>
<dbReference type="GO" id="GO:0009401">
    <property type="term" value="P:phosphoenolpyruvate-dependent sugar phosphotransferase system"/>
    <property type="evidence" value="ECO:0007669"/>
    <property type="project" value="InterPro"/>
</dbReference>
<evidence type="ECO:0000256" key="1">
    <source>
        <dbReference type="PROSITE-ProRule" id="PRU00420"/>
    </source>
</evidence>
<protein>
    <submittedName>
        <fullName evidence="2">PTS fructose transporter subunit IIA</fullName>
    </submittedName>
</protein>
<evidence type="ECO:0000313" key="2">
    <source>
        <dbReference type="EMBL" id="ATA21208.1"/>
    </source>
</evidence>
<dbReference type="Proteomes" id="UP000217182">
    <property type="component" value="Chromosome"/>
</dbReference>
<dbReference type="RefSeq" id="WP_095847794.1">
    <property type="nucleotide sequence ID" value="NZ_CP014136.1"/>
</dbReference>
<dbReference type="OrthoDB" id="5113885at2"/>
<dbReference type="SUPFAM" id="SSF141530">
    <property type="entry name" value="PTSIIA/GutA-like"/>
    <property type="match status" value="1"/>
</dbReference>
<dbReference type="AlphaFoldDB" id="A0A250B4N2"/>
<dbReference type="KEGG" id="gqu:AWC35_18675"/>